<sequence>MKRRSVQLPTKHLSIYTVCRPSIATEAQVCPITYVLCLQNASCLAFVHKSSLADTRPRKQEFQKMESEQEHEN</sequence>
<dbReference type="Proteomes" id="UP000807504">
    <property type="component" value="Unassembled WGS sequence"/>
</dbReference>
<dbReference type="AlphaFoldDB" id="A0A8T0ELS0"/>
<protein>
    <submittedName>
        <fullName evidence="1">Uncharacterized protein</fullName>
    </submittedName>
</protein>
<keyword evidence="2" id="KW-1185">Reference proteome</keyword>
<name>A0A8T0ELS0_ARGBR</name>
<reference evidence="1" key="2">
    <citation type="submission" date="2020-06" db="EMBL/GenBank/DDBJ databases">
        <authorList>
            <person name="Sheffer M."/>
        </authorList>
    </citation>
    <scope>NUCLEOTIDE SEQUENCE</scope>
</reference>
<proteinExistence type="predicted"/>
<accession>A0A8T0ELS0</accession>
<reference evidence="1" key="1">
    <citation type="journal article" date="2020" name="bioRxiv">
        <title>Chromosome-level reference genome of the European wasp spider Argiope bruennichi: a resource for studies on range expansion and evolutionary adaptation.</title>
        <authorList>
            <person name="Sheffer M.M."/>
            <person name="Hoppe A."/>
            <person name="Krehenwinkel H."/>
            <person name="Uhl G."/>
            <person name="Kuss A.W."/>
            <person name="Jensen L."/>
            <person name="Jensen C."/>
            <person name="Gillespie R.G."/>
            <person name="Hoff K.J."/>
            <person name="Prost S."/>
        </authorList>
    </citation>
    <scope>NUCLEOTIDE SEQUENCE</scope>
</reference>
<comment type="caution">
    <text evidence="1">The sequence shown here is derived from an EMBL/GenBank/DDBJ whole genome shotgun (WGS) entry which is preliminary data.</text>
</comment>
<dbReference type="EMBL" id="JABXBU010002227">
    <property type="protein sequence ID" value="KAF8774364.1"/>
    <property type="molecule type" value="Genomic_DNA"/>
</dbReference>
<evidence type="ECO:0000313" key="2">
    <source>
        <dbReference type="Proteomes" id="UP000807504"/>
    </source>
</evidence>
<evidence type="ECO:0000313" key="1">
    <source>
        <dbReference type="EMBL" id="KAF8774364.1"/>
    </source>
</evidence>
<gene>
    <name evidence="1" type="ORF">HNY73_016921</name>
</gene>
<organism evidence="1 2">
    <name type="scientific">Argiope bruennichi</name>
    <name type="common">Wasp spider</name>
    <name type="synonym">Aranea bruennichi</name>
    <dbReference type="NCBI Taxonomy" id="94029"/>
    <lineage>
        <taxon>Eukaryota</taxon>
        <taxon>Metazoa</taxon>
        <taxon>Ecdysozoa</taxon>
        <taxon>Arthropoda</taxon>
        <taxon>Chelicerata</taxon>
        <taxon>Arachnida</taxon>
        <taxon>Araneae</taxon>
        <taxon>Araneomorphae</taxon>
        <taxon>Entelegynae</taxon>
        <taxon>Araneoidea</taxon>
        <taxon>Araneidae</taxon>
        <taxon>Argiope</taxon>
    </lineage>
</organism>